<accession>A0A4V6T4X3</accession>
<reference evidence="1 2" key="1">
    <citation type="journal article" date="2019" name="Nat. Ecol. Evol.">
        <title>Megaphylogeny resolves global patterns of mushroom evolution.</title>
        <authorList>
            <person name="Varga T."/>
            <person name="Krizsan K."/>
            <person name="Foldi C."/>
            <person name="Dima B."/>
            <person name="Sanchez-Garcia M."/>
            <person name="Sanchez-Ramirez S."/>
            <person name="Szollosi G.J."/>
            <person name="Szarkandi J.G."/>
            <person name="Papp V."/>
            <person name="Albert L."/>
            <person name="Andreopoulos W."/>
            <person name="Angelini C."/>
            <person name="Antonin V."/>
            <person name="Barry K.W."/>
            <person name="Bougher N.L."/>
            <person name="Buchanan P."/>
            <person name="Buyck B."/>
            <person name="Bense V."/>
            <person name="Catcheside P."/>
            <person name="Chovatia M."/>
            <person name="Cooper J."/>
            <person name="Damon W."/>
            <person name="Desjardin D."/>
            <person name="Finy P."/>
            <person name="Geml J."/>
            <person name="Haridas S."/>
            <person name="Hughes K."/>
            <person name="Justo A."/>
            <person name="Karasinski D."/>
            <person name="Kautmanova I."/>
            <person name="Kiss B."/>
            <person name="Kocsube S."/>
            <person name="Kotiranta H."/>
            <person name="LaButti K.M."/>
            <person name="Lechner B.E."/>
            <person name="Liimatainen K."/>
            <person name="Lipzen A."/>
            <person name="Lukacs Z."/>
            <person name="Mihaltcheva S."/>
            <person name="Morgado L.N."/>
            <person name="Niskanen T."/>
            <person name="Noordeloos M.E."/>
            <person name="Ohm R.A."/>
            <person name="Ortiz-Santana B."/>
            <person name="Ovrebo C."/>
            <person name="Racz N."/>
            <person name="Riley R."/>
            <person name="Savchenko A."/>
            <person name="Shiryaev A."/>
            <person name="Soop K."/>
            <person name="Spirin V."/>
            <person name="Szebenyi C."/>
            <person name="Tomsovsky M."/>
            <person name="Tulloss R.E."/>
            <person name="Uehling J."/>
            <person name="Grigoriev I.V."/>
            <person name="Vagvolgyi C."/>
            <person name="Papp T."/>
            <person name="Martin F.M."/>
            <person name="Miettinen O."/>
            <person name="Hibbett D.S."/>
            <person name="Nagy L.G."/>
        </authorList>
    </citation>
    <scope>NUCLEOTIDE SEQUENCE [LARGE SCALE GENOMIC DNA]</scope>
    <source>
        <strain evidence="1 2">CBS 962.96</strain>
    </source>
</reference>
<organism evidence="1 2">
    <name type="scientific">Dendrothele bispora (strain CBS 962.96)</name>
    <dbReference type="NCBI Taxonomy" id="1314807"/>
    <lineage>
        <taxon>Eukaryota</taxon>
        <taxon>Fungi</taxon>
        <taxon>Dikarya</taxon>
        <taxon>Basidiomycota</taxon>
        <taxon>Agaricomycotina</taxon>
        <taxon>Agaricomycetes</taxon>
        <taxon>Agaricomycetidae</taxon>
        <taxon>Agaricales</taxon>
        <taxon>Agaricales incertae sedis</taxon>
        <taxon>Dendrothele</taxon>
    </lineage>
</organism>
<keyword evidence="2" id="KW-1185">Reference proteome</keyword>
<evidence type="ECO:0000313" key="1">
    <source>
        <dbReference type="EMBL" id="THU78205.1"/>
    </source>
</evidence>
<gene>
    <name evidence="1" type="ORF">K435DRAFT_876890</name>
</gene>
<dbReference type="EMBL" id="ML180241">
    <property type="protein sequence ID" value="THU78205.1"/>
    <property type="molecule type" value="Genomic_DNA"/>
</dbReference>
<evidence type="ECO:0000313" key="2">
    <source>
        <dbReference type="Proteomes" id="UP000297245"/>
    </source>
</evidence>
<proteinExistence type="predicted"/>
<dbReference type="Proteomes" id="UP000297245">
    <property type="component" value="Unassembled WGS sequence"/>
</dbReference>
<dbReference type="AlphaFoldDB" id="A0A4V6T4X3"/>
<name>A0A4V6T4X3_DENBC</name>
<sequence>MTIPPTSSGASTASTIVPRFATALALIATGPWSTAIRTSATGPLLATFPTTSRCLPRFATGLVLIAAGPWPTAIRVSASGPLLTSTFPTTSRCLLTTPTVLPVLFPTVQTVLPLICSRSSTFAL</sequence>
<protein>
    <submittedName>
        <fullName evidence="1">Uncharacterized protein</fullName>
    </submittedName>
</protein>